<evidence type="ECO:0008006" key="3">
    <source>
        <dbReference type="Google" id="ProtNLM"/>
    </source>
</evidence>
<evidence type="ECO:0000313" key="1">
    <source>
        <dbReference type="EMBL" id="KAC9903987.1"/>
    </source>
</evidence>
<sequence>MALANITFINQIDMLRDDYIIKVRVVRLWKQPMFKNPTETYSIEMILMDEQCNHTSRLTDDVKIIAELEKKLLIDQPTGSGSLTITSSAIDSEETINMKDSTSFTGENVTHASYAEKTTRNNPVINKKTLMASSSNNELKRKLEDIYDVEDKLLTSASKGLFSMEDDVANCNDTLLIPKLEK</sequence>
<proteinExistence type="predicted"/>
<name>A0A5N6LA57_9ASTR</name>
<reference evidence="1 2" key="1">
    <citation type="submission" date="2019-05" db="EMBL/GenBank/DDBJ databases">
        <title>Mikania micrantha, genome provides insights into the molecular mechanism of rapid growth.</title>
        <authorList>
            <person name="Liu B."/>
        </authorList>
    </citation>
    <scope>NUCLEOTIDE SEQUENCE [LARGE SCALE GENOMIC DNA]</scope>
    <source>
        <strain evidence="1">NLD-2019</strain>
        <tissue evidence="1">Leaf</tissue>
    </source>
</reference>
<dbReference type="EMBL" id="SZYD01002127">
    <property type="protein sequence ID" value="KAC9903987.1"/>
    <property type="molecule type" value="Genomic_DNA"/>
</dbReference>
<comment type="caution">
    <text evidence="1">The sequence shown here is derived from an EMBL/GenBank/DDBJ whole genome shotgun (WGS) entry which is preliminary data.</text>
</comment>
<dbReference type="Proteomes" id="UP000326396">
    <property type="component" value="Unassembled WGS sequence"/>
</dbReference>
<accession>A0A5N6LA57</accession>
<protein>
    <recommendedName>
        <fullName evidence="3">DUF223 domain-containing protein</fullName>
    </recommendedName>
</protein>
<organism evidence="1 2">
    <name type="scientific">Mikania micrantha</name>
    <name type="common">bitter vine</name>
    <dbReference type="NCBI Taxonomy" id="192012"/>
    <lineage>
        <taxon>Eukaryota</taxon>
        <taxon>Viridiplantae</taxon>
        <taxon>Streptophyta</taxon>
        <taxon>Embryophyta</taxon>
        <taxon>Tracheophyta</taxon>
        <taxon>Spermatophyta</taxon>
        <taxon>Magnoliopsida</taxon>
        <taxon>eudicotyledons</taxon>
        <taxon>Gunneridae</taxon>
        <taxon>Pentapetalae</taxon>
        <taxon>asterids</taxon>
        <taxon>campanulids</taxon>
        <taxon>Asterales</taxon>
        <taxon>Asteraceae</taxon>
        <taxon>Asteroideae</taxon>
        <taxon>Heliantheae alliance</taxon>
        <taxon>Eupatorieae</taxon>
        <taxon>Mikania</taxon>
    </lineage>
</organism>
<dbReference type="AlphaFoldDB" id="A0A5N6LA57"/>
<keyword evidence="2" id="KW-1185">Reference proteome</keyword>
<evidence type="ECO:0000313" key="2">
    <source>
        <dbReference type="Proteomes" id="UP000326396"/>
    </source>
</evidence>
<dbReference type="OrthoDB" id="1746913at2759"/>
<gene>
    <name evidence="1" type="ORF">E3N88_45103</name>
</gene>